<evidence type="ECO:0000256" key="2">
    <source>
        <dbReference type="ARBA" id="ARBA00012042"/>
    </source>
</evidence>
<comment type="catalytic activity">
    <reaction evidence="7">
        <text>D-ribulose 5-phosphate + ATP = D-ribulose 1,5-bisphosphate + ADP + H(+)</text>
        <dbReference type="Rhea" id="RHEA:19365"/>
        <dbReference type="ChEBI" id="CHEBI:15378"/>
        <dbReference type="ChEBI" id="CHEBI:30616"/>
        <dbReference type="ChEBI" id="CHEBI:57870"/>
        <dbReference type="ChEBI" id="CHEBI:58121"/>
        <dbReference type="ChEBI" id="CHEBI:456216"/>
        <dbReference type="EC" id="2.7.1.19"/>
    </reaction>
</comment>
<dbReference type="Pfam" id="PF00485">
    <property type="entry name" value="PRK"/>
    <property type="match status" value="1"/>
</dbReference>
<dbReference type="GO" id="GO:0005524">
    <property type="term" value="F:ATP binding"/>
    <property type="evidence" value="ECO:0007669"/>
    <property type="project" value="UniProtKB-KW"/>
</dbReference>
<dbReference type="PRINTS" id="PR00478">
    <property type="entry name" value="PHRIBLKINASE"/>
</dbReference>
<sequence length="308" mass="34417">MSAKHPIVAITGAMESGSVSVIQALERIFYRERVKAVYIDGSAFRRYDRVAMREEVRKAQEAGRVLGHFGPEGNHLEKLESLFFEYAAVGKGSYRHYLHTPGQAAKYGQDVGTFTPWEPMDPDSDLLLYRGLHGAAVADDIDLSQYPDLSIGISPNANLEWMAKIQHEVKNRGVALEEAKTGLLKRLHDYVHHITPQFMRTHINFQLIPLVDTSDPFGAEVLPTPDECYLVIRFAPKFLPDFPPLLSDIPGAFMSRRNTLVVPSSKMLMAIELVLMPIIHDLIDTSRQLRGITDVPEDRGAGVLGLVE</sequence>
<dbReference type="Gene3D" id="3.40.50.300">
    <property type="entry name" value="P-loop containing nucleotide triphosphate hydrolases"/>
    <property type="match status" value="1"/>
</dbReference>
<keyword evidence="10" id="KW-1185">Reference proteome</keyword>
<dbReference type="STRING" id="525918.SAMN05660964_03405"/>
<keyword evidence="3" id="KW-0808">Transferase</keyword>
<dbReference type="OrthoDB" id="7055507at2"/>
<evidence type="ECO:0000256" key="4">
    <source>
        <dbReference type="ARBA" id="ARBA00022741"/>
    </source>
</evidence>
<dbReference type="InterPro" id="IPR006083">
    <property type="entry name" value="PRK/URK"/>
</dbReference>
<dbReference type="Proteomes" id="UP000199397">
    <property type="component" value="Unassembled WGS sequence"/>
</dbReference>
<evidence type="ECO:0000313" key="10">
    <source>
        <dbReference type="Proteomes" id="UP000199397"/>
    </source>
</evidence>
<organism evidence="9 10">
    <name type="scientific">Thiothrix caldifontis</name>
    <dbReference type="NCBI Taxonomy" id="525918"/>
    <lineage>
        <taxon>Bacteria</taxon>
        <taxon>Pseudomonadati</taxon>
        <taxon>Pseudomonadota</taxon>
        <taxon>Gammaproteobacteria</taxon>
        <taxon>Thiotrichales</taxon>
        <taxon>Thiotrichaceae</taxon>
        <taxon>Thiothrix</taxon>
    </lineage>
</organism>
<dbReference type="GO" id="GO:0008974">
    <property type="term" value="F:phosphoribulokinase activity"/>
    <property type="evidence" value="ECO:0007669"/>
    <property type="project" value="UniProtKB-EC"/>
</dbReference>
<keyword evidence="5 9" id="KW-0418">Kinase</keyword>
<evidence type="ECO:0000256" key="1">
    <source>
        <dbReference type="ARBA" id="ARBA00009719"/>
    </source>
</evidence>
<protein>
    <recommendedName>
        <fullName evidence="2">phosphoribulokinase</fullName>
        <ecNumber evidence="2">2.7.1.19</ecNumber>
    </recommendedName>
</protein>
<accession>A0A1H4GD62</accession>
<keyword evidence="4" id="KW-0547">Nucleotide-binding</keyword>
<evidence type="ECO:0000256" key="3">
    <source>
        <dbReference type="ARBA" id="ARBA00022679"/>
    </source>
</evidence>
<dbReference type="InterPro" id="IPR027417">
    <property type="entry name" value="P-loop_NTPase"/>
</dbReference>
<evidence type="ECO:0000256" key="5">
    <source>
        <dbReference type="ARBA" id="ARBA00022777"/>
    </source>
</evidence>
<feature type="domain" description="Phosphoribulokinase/uridine kinase" evidence="8">
    <location>
        <begin position="7"/>
        <end position="214"/>
    </location>
</feature>
<dbReference type="RefSeq" id="WP_093070563.1">
    <property type="nucleotide sequence ID" value="NZ_FNQP01000031.1"/>
</dbReference>
<name>A0A1H4GD62_9GAMM</name>
<proteinExistence type="inferred from homology"/>
<dbReference type="EMBL" id="FNQP01000031">
    <property type="protein sequence ID" value="SEB07407.1"/>
    <property type="molecule type" value="Genomic_DNA"/>
</dbReference>
<evidence type="ECO:0000313" key="9">
    <source>
        <dbReference type="EMBL" id="SEB07407.1"/>
    </source>
</evidence>
<gene>
    <name evidence="9" type="ORF">SAMN05660964_03405</name>
</gene>
<dbReference type="GO" id="GO:0005975">
    <property type="term" value="P:carbohydrate metabolic process"/>
    <property type="evidence" value="ECO:0007669"/>
    <property type="project" value="InterPro"/>
</dbReference>
<dbReference type="SUPFAM" id="SSF52540">
    <property type="entry name" value="P-loop containing nucleoside triphosphate hydrolases"/>
    <property type="match status" value="1"/>
</dbReference>
<dbReference type="AlphaFoldDB" id="A0A1H4GD62"/>
<dbReference type="EC" id="2.7.1.19" evidence="2"/>
<evidence type="ECO:0000259" key="8">
    <source>
        <dbReference type="Pfam" id="PF00485"/>
    </source>
</evidence>
<evidence type="ECO:0000256" key="6">
    <source>
        <dbReference type="ARBA" id="ARBA00022840"/>
    </source>
</evidence>
<reference evidence="9 10" key="1">
    <citation type="submission" date="2016-10" db="EMBL/GenBank/DDBJ databases">
        <authorList>
            <person name="de Groot N.N."/>
        </authorList>
    </citation>
    <scope>NUCLEOTIDE SEQUENCE [LARGE SCALE GENOMIC DNA]</scope>
    <source>
        <strain evidence="9 10">DSM 21228</strain>
    </source>
</reference>
<dbReference type="InterPro" id="IPR006082">
    <property type="entry name" value="PRK"/>
</dbReference>
<keyword evidence="6" id="KW-0067">ATP-binding</keyword>
<evidence type="ECO:0000256" key="7">
    <source>
        <dbReference type="ARBA" id="ARBA00047663"/>
    </source>
</evidence>
<comment type="similarity">
    <text evidence="1">Belongs to the phosphoribulokinase family.</text>
</comment>